<sequence>MGCAQIIIRVLQLVTSLATIGSAIAVMLFFGPFSALIGAIGLGVFAGFTGALVTILFMAGSCCMCIRRINGIVECVMSAIWAAFYLPVGAQMAVTLSAGVCAAGSAAATQAASNAPASALIAGTTQVANALLDAAAAAVASSGNRRLLLGAAARRGLLEQGLPGDIGDILSQALCAASIALTVCGFLGFVLYAVGAVLAFRCDAMKGTGLWVPKGARTAAPTEAPRGGAAAVPPPS</sequence>
<dbReference type="RefSeq" id="XP_013898409.1">
    <property type="nucleotide sequence ID" value="XM_014042955.1"/>
</dbReference>
<name>A0A0D2M7P1_9CHLO</name>
<keyword evidence="2" id="KW-0812">Transmembrane</keyword>
<keyword evidence="4" id="KW-1185">Reference proteome</keyword>
<keyword evidence="2" id="KW-0472">Membrane</keyword>
<feature type="compositionally biased region" description="Low complexity" evidence="1">
    <location>
        <begin position="224"/>
        <end position="236"/>
    </location>
</feature>
<proteinExistence type="predicted"/>
<dbReference type="EMBL" id="KK101862">
    <property type="protein sequence ID" value="KIY99389.1"/>
    <property type="molecule type" value="Genomic_DNA"/>
</dbReference>
<evidence type="ECO:0000256" key="2">
    <source>
        <dbReference type="SAM" id="Phobius"/>
    </source>
</evidence>
<keyword evidence="2" id="KW-1133">Transmembrane helix</keyword>
<evidence type="ECO:0000313" key="4">
    <source>
        <dbReference type="Proteomes" id="UP000054498"/>
    </source>
</evidence>
<dbReference type="AlphaFoldDB" id="A0A0D2M7P1"/>
<dbReference type="GeneID" id="25741447"/>
<dbReference type="OrthoDB" id="557990at2759"/>
<evidence type="ECO:0000313" key="3">
    <source>
        <dbReference type="EMBL" id="KIY99389.1"/>
    </source>
</evidence>
<feature type="transmembrane region" description="Helical" evidence="2">
    <location>
        <begin position="71"/>
        <end position="88"/>
    </location>
</feature>
<dbReference type="KEGG" id="mng:MNEG_8571"/>
<dbReference type="Proteomes" id="UP000054498">
    <property type="component" value="Unassembled WGS sequence"/>
</dbReference>
<reference evidence="3 4" key="1">
    <citation type="journal article" date="2013" name="BMC Genomics">
        <title>Reconstruction of the lipid metabolism for the microalga Monoraphidium neglectum from its genome sequence reveals characteristics suitable for biofuel production.</title>
        <authorList>
            <person name="Bogen C."/>
            <person name="Al-Dilaimi A."/>
            <person name="Albersmeier A."/>
            <person name="Wichmann J."/>
            <person name="Grundmann M."/>
            <person name="Rupp O."/>
            <person name="Lauersen K.J."/>
            <person name="Blifernez-Klassen O."/>
            <person name="Kalinowski J."/>
            <person name="Goesmann A."/>
            <person name="Mussgnug J.H."/>
            <person name="Kruse O."/>
        </authorList>
    </citation>
    <scope>NUCLEOTIDE SEQUENCE [LARGE SCALE GENOMIC DNA]</scope>
    <source>
        <strain evidence="3 4">SAG 48.87</strain>
    </source>
</reference>
<protein>
    <submittedName>
        <fullName evidence="3">Uncharacterized protein</fullName>
    </submittedName>
</protein>
<feature type="transmembrane region" description="Helical" evidence="2">
    <location>
        <begin position="169"/>
        <end position="200"/>
    </location>
</feature>
<evidence type="ECO:0000256" key="1">
    <source>
        <dbReference type="SAM" id="MobiDB-lite"/>
    </source>
</evidence>
<organism evidence="3 4">
    <name type="scientific">Monoraphidium neglectum</name>
    <dbReference type="NCBI Taxonomy" id="145388"/>
    <lineage>
        <taxon>Eukaryota</taxon>
        <taxon>Viridiplantae</taxon>
        <taxon>Chlorophyta</taxon>
        <taxon>core chlorophytes</taxon>
        <taxon>Chlorophyceae</taxon>
        <taxon>CS clade</taxon>
        <taxon>Sphaeropleales</taxon>
        <taxon>Selenastraceae</taxon>
        <taxon>Monoraphidium</taxon>
    </lineage>
</organism>
<feature type="transmembrane region" description="Helical" evidence="2">
    <location>
        <begin position="36"/>
        <end position="59"/>
    </location>
</feature>
<accession>A0A0D2M7P1</accession>
<feature type="transmembrane region" description="Helical" evidence="2">
    <location>
        <begin position="7"/>
        <end position="30"/>
    </location>
</feature>
<feature type="region of interest" description="Disordered" evidence="1">
    <location>
        <begin position="217"/>
        <end position="236"/>
    </location>
</feature>
<gene>
    <name evidence="3" type="ORF">MNEG_8571</name>
</gene>